<keyword evidence="1" id="KW-0812">Transmembrane</keyword>
<reference evidence="3" key="2">
    <citation type="submission" date="2023-06" db="EMBL/GenBank/DDBJ databases">
        <title>Long-read-based genome assembly of the green algal bacterivore Cymbomonas tetramitiformis.</title>
        <authorList>
            <person name="Gyaltshen Y."/>
            <person name="Rozenberg A."/>
            <person name="Paasch A."/>
            <person name="Burns J.A."/>
            <person name="Warring S."/>
            <person name="Larson R."/>
            <person name="Maurer-Alcala X."/>
            <person name="Dacks J."/>
            <person name="Kim E."/>
        </authorList>
    </citation>
    <scope>NUCLEOTIDE SEQUENCE</scope>
    <source>
        <strain evidence="3">PLY_AMNH</strain>
    </source>
</reference>
<protein>
    <submittedName>
        <fullName evidence="3">Uncharacterized protein</fullName>
    </submittedName>
</protein>
<organism evidence="3 4">
    <name type="scientific">Cymbomonas tetramitiformis</name>
    <dbReference type="NCBI Taxonomy" id="36881"/>
    <lineage>
        <taxon>Eukaryota</taxon>
        <taxon>Viridiplantae</taxon>
        <taxon>Chlorophyta</taxon>
        <taxon>Pyramimonadophyceae</taxon>
        <taxon>Pyramimonadales</taxon>
        <taxon>Pyramimonadaceae</taxon>
        <taxon>Cymbomonas</taxon>
    </lineage>
</organism>
<proteinExistence type="predicted"/>
<keyword evidence="1" id="KW-1133">Transmembrane helix</keyword>
<dbReference type="Proteomes" id="UP001190700">
    <property type="component" value="Unassembled WGS sequence"/>
</dbReference>
<comment type="caution">
    <text evidence="3">The sequence shown here is derived from an EMBL/GenBank/DDBJ whole genome shotgun (WGS) entry which is preliminary data.</text>
</comment>
<evidence type="ECO:0000313" key="2">
    <source>
        <dbReference type="EMBL" id="KAK3251963.1"/>
    </source>
</evidence>
<keyword evidence="1" id="KW-0472">Membrane</keyword>
<dbReference type="AlphaFoldDB" id="A0AAE0CBH0"/>
<dbReference type="EMBL" id="LGRX02025711">
    <property type="protein sequence ID" value="KAK3251963.1"/>
    <property type="molecule type" value="Genomic_DNA"/>
</dbReference>
<sequence>MRQNKLADLLSRMELEQFHMYHKAFMASLKKRRHLDTSGKFLVPEWGQEWGRAPGALLGGSSRASRMCSRWDVVVVRVGPEPVTLPATLQSVRRYWDRPSRLVMLLTLPYLMIMSCNVIFGLLLELALRAAVLVGFFGLFCKDNLSVVGKNVQKEVQVVPLTYTGLAKGIERLAMAVELQLEACAGHLLRRGGATVAKRLEVDLMYIKPQSEIATASRGSSFRGHGVGRSSFAVSA</sequence>
<gene>
    <name evidence="3" type="ORF">CYMTET_38714</name>
    <name evidence="2" type="ORF">CYMTET_38718</name>
</gene>
<keyword evidence="4" id="KW-1185">Reference proteome</keyword>
<evidence type="ECO:0000313" key="4">
    <source>
        <dbReference type="Proteomes" id="UP001190700"/>
    </source>
</evidence>
<dbReference type="EMBL" id="LGRX02025710">
    <property type="protein sequence ID" value="KAK3251972.1"/>
    <property type="molecule type" value="Genomic_DNA"/>
</dbReference>
<reference evidence="3 4" key="1">
    <citation type="journal article" date="2015" name="Genome Biol. Evol.">
        <title>Comparative Genomics of a Bacterivorous Green Alga Reveals Evolutionary Causalities and Consequences of Phago-Mixotrophic Mode of Nutrition.</title>
        <authorList>
            <person name="Burns J.A."/>
            <person name="Paasch A."/>
            <person name="Narechania A."/>
            <person name="Kim E."/>
        </authorList>
    </citation>
    <scope>NUCLEOTIDE SEQUENCE [LARGE SCALE GENOMIC DNA]</scope>
    <source>
        <strain evidence="3">PLY_AMNH</strain>
    </source>
</reference>
<evidence type="ECO:0000313" key="3">
    <source>
        <dbReference type="EMBL" id="KAK3251972.1"/>
    </source>
</evidence>
<name>A0AAE0CBH0_9CHLO</name>
<evidence type="ECO:0000256" key="1">
    <source>
        <dbReference type="SAM" id="Phobius"/>
    </source>
</evidence>
<feature type="transmembrane region" description="Helical" evidence="1">
    <location>
        <begin position="102"/>
        <end position="120"/>
    </location>
</feature>
<accession>A0AAE0CBH0</accession>